<dbReference type="GO" id="GO:0005912">
    <property type="term" value="C:adherens junction"/>
    <property type="evidence" value="ECO:0007669"/>
    <property type="project" value="TreeGrafter"/>
</dbReference>
<dbReference type="AlphaFoldDB" id="A0A8M1KMN9"/>
<dbReference type="GO" id="GO:0034332">
    <property type="term" value="P:adherens junction organization"/>
    <property type="evidence" value="ECO:0007669"/>
    <property type="project" value="TreeGrafter"/>
</dbReference>
<keyword evidence="2" id="KW-0677">Repeat</keyword>
<evidence type="ECO:0000256" key="1">
    <source>
        <dbReference type="ARBA" id="ARBA00004370"/>
    </source>
</evidence>
<reference evidence="7" key="1">
    <citation type="submission" date="2025-08" db="UniProtKB">
        <authorList>
            <consortium name="RefSeq"/>
        </authorList>
    </citation>
    <scope>IDENTIFICATION</scope>
</reference>
<dbReference type="GeneID" id="116220467"/>
<dbReference type="GO" id="GO:0000902">
    <property type="term" value="P:cell morphogenesis"/>
    <property type="evidence" value="ECO:0007669"/>
    <property type="project" value="TreeGrafter"/>
</dbReference>
<dbReference type="GO" id="GO:0045296">
    <property type="term" value="F:cadherin binding"/>
    <property type="evidence" value="ECO:0007669"/>
    <property type="project" value="TreeGrafter"/>
</dbReference>
<evidence type="ECO:0000256" key="3">
    <source>
        <dbReference type="ARBA" id="ARBA00022837"/>
    </source>
</evidence>
<organism evidence="6 7">
    <name type="scientific">Clupea harengus</name>
    <name type="common">Atlantic herring</name>
    <dbReference type="NCBI Taxonomy" id="7950"/>
    <lineage>
        <taxon>Eukaryota</taxon>
        <taxon>Metazoa</taxon>
        <taxon>Chordata</taxon>
        <taxon>Craniata</taxon>
        <taxon>Vertebrata</taxon>
        <taxon>Euteleostomi</taxon>
        <taxon>Actinopterygii</taxon>
        <taxon>Neopterygii</taxon>
        <taxon>Teleostei</taxon>
        <taxon>Clupei</taxon>
        <taxon>Clupeiformes</taxon>
        <taxon>Clupeoidei</taxon>
        <taxon>Clupeidae</taxon>
        <taxon>Clupea</taxon>
    </lineage>
</organism>
<name>A0A8M1KMN9_CLUHA</name>
<dbReference type="PANTHER" id="PTHR24027:SF433">
    <property type="entry name" value="CADHERIN 27-RELATED"/>
    <property type="match status" value="1"/>
</dbReference>
<keyword evidence="6" id="KW-1185">Reference proteome</keyword>
<feature type="transmembrane region" description="Helical" evidence="5">
    <location>
        <begin position="125"/>
        <end position="144"/>
    </location>
</feature>
<dbReference type="InterPro" id="IPR020894">
    <property type="entry name" value="Cadherin_CS"/>
</dbReference>
<dbReference type="GO" id="GO:0016339">
    <property type="term" value="P:calcium-dependent cell-cell adhesion via plasma membrane cell adhesion molecules"/>
    <property type="evidence" value="ECO:0007669"/>
    <property type="project" value="TreeGrafter"/>
</dbReference>
<evidence type="ECO:0000256" key="2">
    <source>
        <dbReference type="ARBA" id="ARBA00022737"/>
    </source>
</evidence>
<evidence type="ECO:0000313" key="6">
    <source>
        <dbReference type="Proteomes" id="UP000515152"/>
    </source>
</evidence>
<gene>
    <name evidence="7" type="primary">LOC116220467</name>
</gene>
<keyword evidence="5" id="KW-1133">Transmembrane helix</keyword>
<dbReference type="Proteomes" id="UP000515152">
    <property type="component" value="Chromosome 5"/>
</dbReference>
<dbReference type="RefSeq" id="XP_042563648.1">
    <property type="nucleotide sequence ID" value="XM_042707714.1"/>
</dbReference>
<keyword evidence="5" id="KW-0812">Transmembrane</keyword>
<dbReference type="PROSITE" id="PS00232">
    <property type="entry name" value="CADHERIN_1"/>
    <property type="match status" value="1"/>
</dbReference>
<dbReference type="PANTHER" id="PTHR24027">
    <property type="entry name" value="CADHERIN-23"/>
    <property type="match status" value="1"/>
</dbReference>
<keyword evidence="3" id="KW-0106">Calcium</keyword>
<dbReference type="GO" id="GO:0008013">
    <property type="term" value="F:beta-catenin binding"/>
    <property type="evidence" value="ECO:0007669"/>
    <property type="project" value="TreeGrafter"/>
</dbReference>
<dbReference type="InterPro" id="IPR039808">
    <property type="entry name" value="Cadherin"/>
</dbReference>
<keyword evidence="4 5" id="KW-0472">Membrane</keyword>
<protein>
    <submittedName>
        <fullName evidence="7">Desmoglein-2-like</fullName>
    </submittedName>
</protein>
<proteinExistence type="predicted"/>
<dbReference type="GO" id="GO:0044331">
    <property type="term" value="P:cell-cell adhesion mediated by cadherin"/>
    <property type="evidence" value="ECO:0007669"/>
    <property type="project" value="TreeGrafter"/>
</dbReference>
<evidence type="ECO:0000313" key="7">
    <source>
        <dbReference type="RefSeq" id="XP_042563648.1"/>
    </source>
</evidence>
<evidence type="ECO:0000256" key="5">
    <source>
        <dbReference type="SAM" id="Phobius"/>
    </source>
</evidence>
<evidence type="ECO:0000256" key="4">
    <source>
        <dbReference type="ARBA" id="ARBA00023136"/>
    </source>
</evidence>
<sequence length="164" mass="17493">MTGTATLNIHVQDQNDNSPILNATAIGMCASDSTSEADISAHDLDGDPFGGPFTFKLLEDHKGWTLDPEHGVSVNLKKESVVFAGHHTLMLKILDKQGQFSIQNLSVTVCDCSLQTSCLQRRTSGIATARGAVAIIFLALFLLLGPHYTGCRGSGADTSKPESY</sequence>
<dbReference type="OrthoDB" id="9045962at2759"/>
<dbReference type="KEGG" id="char:116220467"/>
<dbReference type="GO" id="GO:0016477">
    <property type="term" value="P:cell migration"/>
    <property type="evidence" value="ECO:0007669"/>
    <property type="project" value="TreeGrafter"/>
</dbReference>
<dbReference type="GO" id="GO:0007043">
    <property type="term" value="P:cell-cell junction assembly"/>
    <property type="evidence" value="ECO:0007669"/>
    <property type="project" value="TreeGrafter"/>
</dbReference>
<dbReference type="GO" id="GO:0016342">
    <property type="term" value="C:catenin complex"/>
    <property type="evidence" value="ECO:0007669"/>
    <property type="project" value="TreeGrafter"/>
</dbReference>
<accession>A0A8M1KMN9</accession>
<comment type="subcellular location">
    <subcellularLocation>
        <location evidence="1">Membrane</location>
    </subcellularLocation>
</comment>